<dbReference type="Pfam" id="PF17820">
    <property type="entry name" value="PDZ_6"/>
    <property type="match status" value="1"/>
</dbReference>
<dbReference type="PROSITE" id="PS50106">
    <property type="entry name" value="PDZ"/>
    <property type="match status" value="1"/>
</dbReference>
<feature type="non-terminal residue" evidence="2">
    <location>
        <position position="1"/>
    </location>
</feature>
<feature type="domain" description="PDZ" evidence="1">
    <location>
        <begin position="7"/>
        <end position="76"/>
    </location>
</feature>
<evidence type="ECO:0000313" key="3">
    <source>
        <dbReference type="Proteomes" id="UP000601435"/>
    </source>
</evidence>
<dbReference type="SUPFAM" id="SSF50156">
    <property type="entry name" value="PDZ domain-like"/>
    <property type="match status" value="1"/>
</dbReference>
<dbReference type="InterPro" id="IPR001478">
    <property type="entry name" value="PDZ"/>
</dbReference>
<accession>A0A812JHW7</accession>
<dbReference type="Gene3D" id="2.30.42.10">
    <property type="match status" value="1"/>
</dbReference>
<dbReference type="InterPro" id="IPR041489">
    <property type="entry name" value="PDZ_6"/>
</dbReference>
<gene>
    <name evidence="2" type="ORF">SNEC2469_LOCUS1978</name>
</gene>
<protein>
    <recommendedName>
        <fullName evidence="1">PDZ domain-containing protein</fullName>
    </recommendedName>
</protein>
<reference evidence="2" key="1">
    <citation type="submission" date="2021-02" db="EMBL/GenBank/DDBJ databases">
        <authorList>
            <person name="Dougan E. K."/>
            <person name="Rhodes N."/>
            <person name="Thang M."/>
            <person name="Chan C."/>
        </authorList>
    </citation>
    <scope>NUCLEOTIDE SEQUENCE</scope>
</reference>
<name>A0A812JHW7_9DINO</name>
<sequence>DTAYNESLDAVFTSPGSYGIHFADSDTPSLLVVGVVPASPAENQGVRVGHRLSRINGISVDKLTTQEVRTLLMNPS</sequence>
<feature type="non-terminal residue" evidence="2">
    <location>
        <position position="76"/>
    </location>
</feature>
<proteinExistence type="predicted"/>
<dbReference type="AlphaFoldDB" id="A0A812JHW7"/>
<dbReference type="InterPro" id="IPR036034">
    <property type="entry name" value="PDZ_sf"/>
</dbReference>
<dbReference type="EMBL" id="CAJNJA010006327">
    <property type="protein sequence ID" value="CAE7208860.1"/>
    <property type="molecule type" value="Genomic_DNA"/>
</dbReference>
<evidence type="ECO:0000259" key="1">
    <source>
        <dbReference type="PROSITE" id="PS50106"/>
    </source>
</evidence>
<organism evidence="2 3">
    <name type="scientific">Symbiodinium necroappetens</name>
    <dbReference type="NCBI Taxonomy" id="1628268"/>
    <lineage>
        <taxon>Eukaryota</taxon>
        <taxon>Sar</taxon>
        <taxon>Alveolata</taxon>
        <taxon>Dinophyceae</taxon>
        <taxon>Suessiales</taxon>
        <taxon>Symbiodiniaceae</taxon>
        <taxon>Symbiodinium</taxon>
    </lineage>
</organism>
<evidence type="ECO:0000313" key="2">
    <source>
        <dbReference type="EMBL" id="CAE7208860.1"/>
    </source>
</evidence>
<keyword evidence="3" id="KW-1185">Reference proteome</keyword>
<comment type="caution">
    <text evidence="2">The sequence shown here is derived from an EMBL/GenBank/DDBJ whole genome shotgun (WGS) entry which is preliminary data.</text>
</comment>
<dbReference type="Proteomes" id="UP000601435">
    <property type="component" value="Unassembled WGS sequence"/>
</dbReference>
<dbReference type="OrthoDB" id="435356at2759"/>